<dbReference type="InterPro" id="IPR000713">
    <property type="entry name" value="Mur_ligase_N"/>
</dbReference>
<comment type="function">
    <text evidence="10 11">Involved in cell wall formation. Catalyzes the final step in the synthesis of UDP-N-acetylmuramoyl-pentapeptide, the precursor of murein.</text>
</comment>
<dbReference type="InterPro" id="IPR013221">
    <property type="entry name" value="Mur_ligase_cen"/>
</dbReference>
<organism evidence="15 16">
    <name type="scientific">Bdellovibrio svalbardensis</name>
    <dbReference type="NCBI Taxonomy" id="2972972"/>
    <lineage>
        <taxon>Bacteria</taxon>
        <taxon>Pseudomonadati</taxon>
        <taxon>Bdellovibrionota</taxon>
        <taxon>Bdellovibrionia</taxon>
        <taxon>Bdellovibrionales</taxon>
        <taxon>Pseudobdellovibrionaceae</taxon>
        <taxon>Bdellovibrio</taxon>
    </lineage>
</organism>
<keyword evidence="6 10" id="KW-0133">Cell shape</keyword>
<evidence type="ECO:0000256" key="11">
    <source>
        <dbReference type="RuleBase" id="RU004136"/>
    </source>
</evidence>
<evidence type="ECO:0000256" key="10">
    <source>
        <dbReference type="HAMAP-Rule" id="MF_02019"/>
    </source>
</evidence>
<dbReference type="Gene3D" id="3.90.190.20">
    <property type="entry name" value="Mur ligase, C-terminal domain"/>
    <property type="match status" value="1"/>
</dbReference>
<proteinExistence type="inferred from homology"/>
<dbReference type="EC" id="6.3.2.10" evidence="10 11"/>
<dbReference type="Proteomes" id="UP001152321">
    <property type="component" value="Unassembled WGS sequence"/>
</dbReference>
<evidence type="ECO:0000256" key="1">
    <source>
        <dbReference type="ARBA" id="ARBA00022490"/>
    </source>
</evidence>
<dbReference type="EMBL" id="JANRMI010000001">
    <property type="protein sequence ID" value="MDG0815541.1"/>
    <property type="molecule type" value="Genomic_DNA"/>
</dbReference>
<evidence type="ECO:0000259" key="14">
    <source>
        <dbReference type="Pfam" id="PF08245"/>
    </source>
</evidence>
<feature type="domain" description="Mur ligase N-terminal catalytic" evidence="12">
    <location>
        <begin position="25"/>
        <end position="97"/>
    </location>
</feature>
<keyword evidence="5 10" id="KW-0067">ATP-binding</keyword>
<dbReference type="InterPro" id="IPR036615">
    <property type="entry name" value="Mur_ligase_C_dom_sf"/>
</dbReference>
<dbReference type="InterPro" id="IPR035911">
    <property type="entry name" value="MurE/MurF_N"/>
</dbReference>
<dbReference type="SUPFAM" id="SSF63418">
    <property type="entry name" value="MurE/MurF N-terminal domain"/>
    <property type="match status" value="1"/>
</dbReference>
<dbReference type="SUPFAM" id="SSF53623">
    <property type="entry name" value="MurD-like peptide ligases, catalytic domain"/>
    <property type="match status" value="1"/>
</dbReference>
<accession>A0ABT6DFD3</accession>
<dbReference type="GO" id="GO:0016874">
    <property type="term" value="F:ligase activity"/>
    <property type="evidence" value="ECO:0007669"/>
    <property type="project" value="UniProtKB-KW"/>
</dbReference>
<keyword evidence="9 10" id="KW-0961">Cell wall biogenesis/degradation</keyword>
<dbReference type="InterPro" id="IPR004101">
    <property type="entry name" value="Mur_ligase_C"/>
</dbReference>
<feature type="domain" description="Mur ligase central" evidence="14">
    <location>
        <begin position="112"/>
        <end position="303"/>
    </location>
</feature>
<comment type="subcellular location">
    <subcellularLocation>
        <location evidence="10 11">Cytoplasm</location>
    </subcellularLocation>
</comment>
<keyword evidence="4 10" id="KW-0547">Nucleotide-binding</keyword>
<dbReference type="Pfam" id="PF01225">
    <property type="entry name" value="Mur_ligase"/>
    <property type="match status" value="1"/>
</dbReference>
<feature type="domain" description="Mur ligase C-terminal" evidence="13">
    <location>
        <begin position="326"/>
        <end position="453"/>
    </location>
</feature>
<keyword evidence="8 10" id="KW-0131">Cell cycle</keyword>
<comment type="similarity">
    <text evidence="10">Belongs to the MurCDEF family. MurF subfamily.</text>
</comment>
<comment type="pathway">
    <text evidence="10 11">Cell wall biogenesis; peptidoglycan biosynthesis.</text>
</comment>
<dbReference type="SUPFAM" id="SSF53244">
    <property type="entry name" value="MurD-like peptide ligases, peptide-binding domain"/>
    <property type="match status" value="1"/>
</dbReference>
<evidence type="ECO:0000256" key="3">
    <source>
        <dbReference type="ARBA" id="ARBA00022618"/>
    </source>
</evidence>
<dbReference type="RefSeq" id="WP_277577016.1">
    <property type="nucleotide sequence ID" value="NZ_JANRMI010000001.1"/>
</dbReference>
<evidence type="ECO:0000256" key="2">
    <source>
        <dbReference type="ARBA" id="ARBA00022598"/>
    </source>
</evidence>
<name>A0ABT6DFD3_9BACT</name>
<sequence>MRAIDVQTIEKVTGAQIISSKAIDFKGIGTDTRADLSGQLFISLKGEAFDAHSFLDKAAAQGATGLLVHEENEQTRKLAGQVTILKVPDTLKALQQLGTWARRQSHGKIVAITGSNGKTTTKEFTAALIASAKTVHVNKGSFNNHWGVPFTLLQLDPAKEVAVVEMGMNHAGELTELVHIAEPDVVVCTMVGRAHVEFFGTIEKIAEAKEEIYNAASEKTVRIYNLDNEQTHNMYVRGKEKFPHSKIMTFSSEDPKADVHLMISSMNMNEIFIKGMIGGVEGQARVQVFGAQNLTNLMAAAALGLSVGMTPNQVWAGLPECKTNWGRNQLVHLKSGAQMIFDAYNANPDSMKALIDNVKLLSVPGKKVGVFGQMREMGSASANLHQELGERVGAAGFDKVYFIGDDAEAFTQGLKKVGYGKPAMIQKDFTDDAGKDLALTLANGDIAVVKASRGTKLERFVFPCDPLDFSEKS</sequence>
<dbReference type="InterPro" id="IPR005863">
    <property type="entry name" value="UDP-N-AcMur_synth"/>
</dbReference>
<evidence type="ECO:0000256" key="5">
    <source>
        <dbReference type="ARBA" id="ARBA00022840"/>
    </source>
</evidence>
<comment type="catalytic activity">
    <reaction evidence="10 11">
        <text>D-alanyl-D-alanine + UDP-N-acetyl-alpha-D-muramoyl-L-alanyl-gamma-D-glutamyl-meso-2,6-diaminopimelate + ATP = UDP-N-acetyl-alpha-D-muramoyl-L-alanyl-gamma-D-glutamyl-meso-2,6-diaminopimeloyl-D-alanyl-D-alanine + ADP + phosphate + H(+)</text>
        <dbReference type="Rhea" id="RHEA:28374"/>
        <dbReference type="ChEBI" id="CHEBI:15378"/>
        <dbReference type="ChEBI" id="CHEBI:30616"/>
        <dbReference type="ChEBI" id="CHEBI:43474"/>
        <dbReference type="ChEBI" id="CHEBI:57822"/>
        <dbReference type="ChEBI" id="CHEBI:61386"/>
        <dbReference type="ChEBI" id="CHEBI:83905"/>
        <dbReference type="ChEBI" id="CHEBI:456216"/>
        <dbReference type="EC" id="6.3.2.10"/>
    </reaction>
</comment>
<reference evidence="15" key="1">
    <citation type="submission" date="2022-08" db="EMBL/GenBank/DDBJ databases">
        <title>Novel Bdellovibrio Species Isolated from Svalbard: Designation Bdellovibrio svalbardensis.</title>
        <authorList>
            <person name="Mitchell R.J."/>
            <person name="Choi S.Y."/>
        </authorList>
    </citation>
    <scope>NUCLEOTIDE SEQUENCE</scope>
    <source>
        <strain evidence="15">PAP01</strain>
    </source>
</reference>
<evidence type="ECO:0000256" key="4">
    <source>
        <dbReference type="ARBA" id="ARBA00022741"/>
    </source>
</evidence>
<evidence type="ECO:0000256" key="7">
    <source>
        <dbReference type="ARBA" id="ARBA00022984"/>
    </source>
</evidence>
<evidence type="ECO:0000313" key="16">
    <source>
        <dbReference type="Proteomes" id="UP001152321"/>
    </source>
</evidence>
<protein>
    <recommendedName>
        <fullName evidence="10 11">UDP-N-acetylmuramoyl-tripeptide--D-alanyl-D-alanine ligase</fullName>
        <ecNumber evidence="10 11">6.3.2.10</ecNumber>
    </recommendedName>
    <alternativeName>
        <fullName evidence="10">D-alanyl-D-alanine-adding enzyme</fullName>
    </alternativeName>
</protein>
<comment type="caution">
    <text evidence="15">The sequence shown here is derived from an EMBL/GenBank/DDBJ whole genome shotgun (WGS) entry which is preliminary data.</text>
</comment>
<evidence type="ECO:0000256" key="6">
    <source>
        <dbReference type="ARBA" id="ARBA00022960"/>
    </source>
</evidence>
<evidence type="ECO:0000259" key="13">
    <source>
        <dbReference type="Pfam" id="PF02875"/>
    </source>
</evidence>
<dbReference type="InterPro" id="IPR036565">
    <property type="entry name" value="Mur-like_cat_sf"/>
</dbReference>
<dbReference type="PANTHER" id="PTHR43024:SF1">
    <property type="entry name" value="UDP-N-ACETYLMURAMOYL-TRIPEPTIDE--D-ALANYL-D-ALANINE LIGASE"/>
    <property type="match status" value="1"/>
</dbReference>
<dbReference type="Pfam" id="PF08245">
    <property type="entry name" value="Mur_ligase_M"/>
    <property type="match status" value="1"/>
</dbReference>
<evidence type="ECO:0000259" key="12">
    <source>
        <dbReference type="Pfam" id="PF01225"/>
    </source>
</evidence>
<dbReference type="InterPro" id="IPR051046">
    <property type="entry name" value="MurCDEF_CellWall_CoF430Synth"/>
</dbReference>
<keyword evidence="3 10" id="KW-0132">Cell division</keyword>
<dbReference type="HAMAP" id="MF_02019">
    <property type="entry name" value="MurF"/>
    <property type="match status" value="1"/>
</dbReference>
<evidence type="ECO:0000256" key="9">
    <source>
        <dbReference type="ARBA" id="ARBA00023316"/>
    </source>
</evidence>
<dbReference type="Pfam" id="PF02875">
    <property type="entry name" value="Mur_ligase_C"/>
    <property type="match status" value="1"/>
</dbReference>
<evidence type="ECO:0000256" key="8">
    <source>
        <dbReference type="ARBA" id="ARBA00023306"/>
    </source>
</evidence>
<dbReference type="Gene3D" id="3.40.1190.10">
    <property type="entry name" value="Mur-like, catalytic domain"/>
    <property type="match status" value="1"/>
</dbReference>
<gene>
    <name evidence="10 15" type="primary">murF</name>
    <name evidence="15" type="ORF">NWE73_04140</name>
</gene>
<keyword evidence="2 10" id="KW-0436">Ligase</keyword>
<feature type="binding site" evidence="10">
    <location>
        <begin position="114"/>
        <end position="120"/>
    </location>
    <ligand>
        <name>ATP</name>
        <dbReference type="ChEBI" id="CHEBI:30616"/>
    </ligand>
</feature>
<keyword evidence="1 10" id="KW-0963">Cytoplasm</keyword>
<keyword evidence="7 10" id="KW-0573">Peptidoglycan synthesis</keyword>
<dbReference type="Gene3D" id="3.40.1390.10">
    <property type="entry name" value="MurE/MurF, N-terminal domain"/>
    <property type="match status" value="1"/>
</dbReference>
<evidence type="ECO:0000313" key="15">
    <source>
        <dbReference type="EMBL" id="MDG0815541.1"/>
    </source>
</evidence>
<dbReference type="PANTHER" id="PTHR43024">
    <property type="entry name" value="UDP-N-ACETYLMURAMOYL-TRIPEPTIDE--D-ALANYL-D-ALANINE LIGASE"/>
    <property type="match status" value="1"/>
</dbReference>
<keyword evidence="16" id="KW-1185">Reference proteome</keyword>
<dbReference type="NCBIfam" id="TIGR01143">
    <property type="entry name" value="murF"/>
    <property type="match status" value="1"/>
</dbReference>